<feature type="transmembrane region" description="Helical" evidence="7">
    <location>
        <begin position="115"/>
        <end position="135"/>
    </location>
</feature>
<dbReference type="InterPro" id="IPR001851">
    <property type="entry name" value="ABC_transp_permease"/>
</dbReference>
<feature type="transmembrane region" description="Helical" evidence="7">
    <location>
        <begin position="38"/>
        <end position="58"/>
    </location>
</feature>
<dbReference type="NCBIfam" id="TIGR03408">
    <property type="entry name" value="urea_trans_UrtC"/>
    <property type="match status" value="1"/>
</dbReference>
<dbReference type="PANTHER" id="PTHR30482">
    <property type="entry name" value="HIGH-AFFINITY BRANCHED-CHAIN AMINO ACID TRANSPORT SYSTEM PERMEASE"/>
    <property type="match status" value="1"/>
</dbReference>
<accession>A0A0M0KDH9</accession>
<comment type="subcellular location">
    <subcellularLocation>
        <location evidence="1">Cell membrane</location>
        <topology evidence="1">Multi-pass membrane protein</topology>
    </subcellularLocation>
</comment>
<feature type="transmembrane region" description="Helical" evidence="7">
    <location>
        <begin position="64"/>
        <end position="81"/>
    </location>
</feature>
<feature type="transmembrane region" description="Helical" evidence="7">
    <location>
        <begin position="315"/>
        <end position="338"/>
    </location>
</feature>
<dbReference type="GO" id="GO:0005886">
    <property type="term" value="C:plasma membrane"/>
    <property type="evidence" value="ECO:0007669"/>
    <property type="project" value="UniProtKB-SubCell"/>
</dbReference>
<keyword evidence="3 7" id="KW-0812">Transmembrane</keyword>
<gene>
    <name evidence="8" type="ORF">AMD02_15705</name>
</gene>
<dbReference type="PANTHER" id="PTHR30482:SF4">
    <property type="entry name" value="SLR1201 PROTEIN"/>
    <property type="match status" value="1"/>
</dbReference>
<dbReference type="CDD" id="cd06581">
    <property type="entry name" value="TM_PBP1_LivM_like"/>
    <property type="match status" value="1"/>
</dbReference>
<dbReference type="Pfam" id="PF02653">
    <property type="entry name" value="BPD_transp_2"/>
    <property type="match status" value="1"/>
</dbReference>
<keyword evidence="5 7" id="KW-0472">Membrane</keyword>
<keyword evidence="2" id="KW-1003">Cell membrane</keyword>
<evidence type="ECO:0000256" key="6">
    <source>
        <dbReference type="SAM" id="MobiDB-lite"/>
    </source>
</evidence>
<feature type="transmembrane region" description="Helical" evidence="7">
    <location>
        <begin position="272"/>
        <end position="295"/>
    </location>
</feature>
<comment type="caution">
    <text evidence="8">The sequence shown here is derived from an EMBL/GenBank/DDBJ whole genome shotgun (WGS) entry which is preliminary data.</text>
</comment>
<evidence type="ECO:0000256" key="7">
    <source>
        <dbReference type="SAM" id="Phobius"/>
    </source>
</evidence>
<feature type="transmembrane region" description="Helical" evidence="7">
    <location>
        <begin position="12"/>
        <end position="31"/>
    </location>
</feature>
<reference evidence="8" key="1">
    <citation type="submission" date="2015-08" db="EMBL/GenBank/DDBJ databases">
        <title>Complete DNA Sequence of Pseudomonas syringae pv. actinidiae, the Causal Agent of Kiwifruit Canker Disease.</title>
        <authorList>
            <person name="Rikkerink E.H.A."/>
            <person name="Fineran P.C."/>
        </authorList>
    </citation>
    <scope>NUCLEOTIDE SEQUENCE</scope>
    <source>
        <strain evidence="8">DSM 13666</strain>
    </source>
</reference>
<dbReference type="AlphaFoldDB" id="A0A0M0KDH9"/>
<evidence type="ECO:0000256" key="4">
    <source>
        <dbReference type="ARBA" id="ARBA00022989"/>
    </source>
</evidence>
<dbReference type="EMBL" id="LILD01000003">
    <property type="protein sequence ID" value="KOO36849.1"/>
    <property type="molecule type" value="Genomic_DNA"/>
</dbReference>
<feature type="transmembrane region" description="Helical" evidence="7">
    <location>
        <begin position="238"/>
        <end position="260"/>
    </location>
</feature>
<dbReference type="GO" id="GO:0015658">
    <property type="term" value="F:branched-chain amino acid transmembrane transporter activity"/>
    <property type="evidence" value="ECO:0007669"/>
    <property type="project" value="InterPro"/>
</dbReference>
<dbReference type="RefSeq" id="WP_053432090.1">
    <property type="nucleotide sequence ID" value="NZ_CP040441.1"/>
</dbReference>
<dbReference type="InterPro" id="IPR043428">
    <property type="entry name" value="LivM-like"/>
</dbReference>
<name>A0A0M0KDH9_ALKHA</name>
<dbReference type="PATRIC" id="fig|136160.3.peg.4085"/>
<evidence type="ECO:0000313" key="8">
    <source>
        <dbReference type="EMBL" id="KOO36849.1"/>
    </source>
</evidence>
<feature type="transmembrane region" description="Helical" evidence="7">
    <location>
        <begin position="167"/>
        <end position="184"/>
    </location>
</feature>
<dbReference type="InterPro" id="IPR017778">
    <property type="entry name" value="ABC_transptr_urea_perm_UrtC"/>
</dbReference>
<protein>
    <submittedName>
        <fullName evidence="8">Urea ABC transporter permease</fullName>
    </submittedName>
</protein>
<evidence type="ECO:0000256" key="5">
    <source>
        <dbReference type="ARBA" id="ARBA00023136"/>
    </source>
</evidence>
<evidence type="ECO:0000256" key="1">
    <source>
        <dbReference type="ARBA" id="ARBA00004651"/>
    </source>
</evidence>
<feature type="transmembrane region" description="Helical" evidence="7">
    <location>
        <begin position="142"/>
        <end position="161"/>
    </location>
</feature>
<keyword evidence="4 7" id="KW-1133">Transmembrane helix</keyword>
<proteinExistence type="predicted"/>
<evidence type="ECO:0000256" key="2">
    <source>
        <dbReference type="ARBA" id="ARBA00022475"/>
    </source>
</evidence>
<organism evidence="8">
    <name type="scientific">Halalkalibacterium halodurans</name>
    <name type="common">Bacillus halodurans</name>
    <dbReference type="NCBI Taxonomy" id="86665"/>
    <lineage>
        <taxon>Bacteria</taxon>
        <taxon>Bacillati</taxon>
        <taxon>Bacillota</taxon>
        <taxon>Bacilli</taxon>
        <taxon>Bacillales</taxon>
        <taxon>Bacillaceae</taxon>
        <taxon>Halalkalibacterium (ex Joshi et al. 2022)</taxon>
    </lineage>
</organism>
<sequence>MTLQHIGTRLFTRQWLMFLIIVLLLVLPFFLSDFRTNLLGRYIAFAILVLGLDLLWGYTGVLSLGHGIFFGLGAYIMAMYLSLEGMTGAVPDFMLWNGITELPLLWQVFSNPFIAIIGAVTIPMLIASLLAFFTFRNRIKDVYFTILTQALVLVMVTLIVSQQSITGGTNGLTGFSTIFGYSLSSASTQQVLYYLTLGCLILVFLLCAALVNSRFGRALVAIRDGENRLRFSGYDTSMFKVAIFTLSAGIAGLAGMLYVLQVGMITPSMIGIIPSIEMILWVAIGGRGTLIGPVIGALVTNSAKTFFSESHPEAWLYLLGTVFVVIVLFLPGGIMSLLRKWRKEGERNESDGVKRTEREETHRSQVS</sequence>
<evidence type="ECO:0000256" key="3">
    <source>
        <dbReference type="ARBA" id="ARBA00022692"/>
    </source>
</evidence>
<feature type="region of interest" description="Disordered" evidence="6">
    <location>
        <begin position="345"/>
        <end position="367"/>
    </location>
</feature>
<feature type="transmembrane region" description="Helical" evidence="7">
    <location>
        <begin position="191"/>
        <end position="211"/>
    </location>
</feature>
<dbReference type="GeneID" id="87595802"/>